<name>A0AAE0DVI8_9ROSI</name>
<evidence type="ECO:0000256" key="1">
    <source>
        <dbReference type="SAM" id="MobiDB-lite"/>
    </source>
</evidence>
<organism evidence="2 3">
    <name type="scientific">Dipteronia sinensis</name>
    <dbReference type="NCBI Taxonomy" id="43782"/>
    <lineage>
        <taxon>Eukaryota</taxon>
        <taxon>Viridiplantae</taxon>
        <taxon>Streptophyta</taxon>
        <taxon>Embryophyta</taxon>
        <taxon>Tracheophyta</taxon>
        <taxon>Spermatophyta</taxon>
        <taxon>Magnoliopsida</taxon>
        <taxon>eudicotyledons</taxon>
        <taxon>Gunneridae</taxon>
        <taxon>Pentapetalae</taxon>
        <taxon>rosids</taxon>
        <taxon>malvids</taxon>
        <taxon>Sapindales</taxon>
        <taxon>Sapindaceae</taxon>
        <taxon>Hippocastanoideae</taxon>
        <taxon>Acereae</taxon>
        <taxon>Dipteronia</taxon>
    </lineage>
</organism>
<dbReference type="InterPro" id="IPR055327">
    <property type="entry name" value="TRAF1A/B"/>
</dbReference>
<accession>A0AAE0DVI8</accession>
<sequence length="149" mass="16647">MFVLVDDVLLLLERAALEPLLPKDEKGPQNRTKDGSSGEDFNKDSIERDERSLTELGRRTLEIFVLAHIFSRSASPTNGGADRLLQCWWQVRSSSGNLARSASLEENLSSSIARGSCCIEELIREEEAAWLAESEQKAKRGAAEKEKKR</sequence>
<dbReference type="AlphaFoldDB" id="A0AAE0DVI8"/>
<keyword evidence="3" id="KW-1185">Reference proteome</keyword>
<reference evidence="2" key="1">
    <citation type="journal article" date="2023" name="Plant J.">
        <title>Genome sequences and population genomics provide insights into the demographic history, inbreeding, and mutation load of two 'living fossil' tree species of Dipteronia.</title>
        <authorList>
            <person name="Feng Y."/>
            <person name="Comes H.P."/>
            <person name="Chen J."/>
            <person name="Zhu S."/>
            <person name="Lu R."/>
            <person name="Zhang X."/>
            <person name="Li P."/>
            <person name="Qiu J."/>
            <person name="Olsen K.M."/>
            <person name="Qiu Y."/>
        </authorList>
    </citation>
    <scope>NUCLEOTIDE SEQUENCE</scope>
    <source>
        <strain evidence="2">NBL</strain>
    </source>
</reference>
<evidence type="ECO:0000313" key="3">
    <source>
        <dbReference type="Proteomes" id="UP001281410"/>
    </source>
</evidence>
<evidence type="ECO:0000313" key="2">
    <source>
        <dbReference type="EMBL" id="KAK3190268.1"/>
    </source>
</evidence>
<feature type="region of interest" description="Disordered" evidence="1">
    <location>
        <begin position="22"/>
        <end position="49"/>
    </location>
</feature>
<dbReference type="Proteomes" id="UP001281410">
    <property type="component" value="Unassembled WGS sequence"/>
</dbReference>
<protein>
    <submittedName>
        <fullName evidence="2">Uncharacterized protein</fullName>
    </submittedName>
</protein>
<proteinExistence type="predicted"/>
<dbReference type="PANTHER" id="PTHR47477">
    <property type="entry name" value="TNF RECEPTOR-ASSOCIATED FACTOR HOMOLOG 1A"/>
    <property type="match status" value="1"/>
</dbReference>
<comment type="caution">
    <text evidence="2">The sequence shown here is derived from an EMBL/GenBank/DDBJ whole genome shotgun (WGS) entry which is preliminary data.</text>
</comment>
<dbReference type="EMBL" id="JANJYJ010000009">
    <property type="protein sequence ID" value="KAK3190268.1"/>
    <property type="molecule type" value="Genomic_DNA"/>
</dbReference>
<gene>
    <name evidence="2" type="ORF">Dsin_029829</name>
</gene>
<dbReference type="PANTHER" id="PTHR47477:SF8">
    <property type="entry name" value="TNF RECEPTOR-ASSOCIATED FACTOR HOMOLOG 1A"/>
    <property type="match status" value="1"/>
</dbReference>